<dbReference type="EMBL" id="JAJBMB010000002">
    <property type="protein sequence ID" value="MCB5445085.1"/>
    <property type="molecule type" value="Genomic_DNA"/>
</dbReference>
<reference evidence="3 4" key="1">
    <citation type="submission" date="2021-10" db="EMBL/GenBank/DDBJ databases">
        <title>Collection of gut derived symbiotic bacterial strains cultured from healthy donors.</title>
        <authorList>
            <person name="Lin H."/>
            <person name="Littmann E."/>
            <person name="Claire K."/>
            <person name="Pamer E."/>
        </authorList>
    </citation>
    <scope>NUCLEOTIDE SEQUENCE [LARGE SCALE GENOMIC DNA]</scope>
    <source>
        <strain evidence="3 4">MSK.17.68</strain>
    </source>
</reference>
<dbReference type="InterPro" id="IPR051626">
    <property type="entry name" value="Oxidoreductase_gamma_subunit"/>
</dbReference>
<dbReference type="Pfam" id="PF01558">
    <property type="entry name" value="POR"/>
    <property type="match status" value="1"/>
</dbReference>
<dbReference type="RefSeq" id="WP_226914112.1">
    <property type="nucleotide sequence ID" value="NZ_BAABXU010000001.1"/>
</dbReference>
<evidence type="ECO:0000313" key="4">
    <source>
        <dbReference type="Proteomes" id="UP001299409"/>
    </source>
</evidence>
<keyword evidence="1" id="KW-0560">Oxidoreductase</keyword>
<protein>
    <submittedName>
        <fullName evidence="3">2-oxoacid:acceptor oxidoreductase family protein</fullName>
    </submittedName>
</protein>
<dbReference type="InterPro" id="IPR011894">
    <property type="entry name" value="PorC_KorC"/>
</dbReference>
<sequence>MIELRFHGRGGQGVVKAAQIIVSSVIDTGKYAQFIPFFGVERKGSPVFGFLRIDDKDIRIKTQVYTPKVLVVFDDTLLSMEKTFKGLQEDGVVIINTKKSIKELELPKNAKEVYLVDATGIAIENIKRNIPNTTMLGAFANACKDFINWDILKQNIETKFGEANVKSAKVAYEKVQKYNLD</sequence>
<name>A0ABS8CUD7_9FIRM</name>
<dbReference type="InterPro" id="IPR002869">
    <property type="entry name" value="Pyrv_flavodox_OxRed_cen"/>
</dbReference>
<feature type="domain" description="Pyruvate/ketoisovalerate oxidoreductase catalytic" evidence="2">
    <location>
        <begin position="10"/>
        <end position="173"/>
    </location>
</feature>
<dbReference type="PANTHER" id="PTHR43366:SF1">
    <property type="entry name" value="PYRUVATE SYNTHASE SUBUNIT PORC"/>
    <property type="match status" value="1"/>
</dbReference>
<proteinExistence type="predicted"/>
<accession>A0ABS8CUD7</accession>
<dbReference type="Proteomes" id="UP001299409">
    <property type="component" value="Unassembled WGS sequence"/>
</dbReference>
<dbReference type="Gene3D" id="3.40.920.10">
    <property type="entry name" value="Pyruvate-ferredoxin oxidoreductase, PFOR, domain III"/>
    <property type="match status" value="1"/>
</dbReference>
<dbReference type="NCBIfam" id="TIGR02175">
    <property type="entry name" value="PorC_KorC"/>
    <property type="match status" value="1"/>
</dbReference>
<organism evidence="3 4">
    <name type="scientific">Intestinibacter bartlettii</name>
    <dbReference type="NCBI Taxonomy" id="261299"/>
    <lineage>
        <taxon>Bacteria</taxon>
        <taxon>Bacillati</taxon>
        <taxon>Bacillota</taxon>
        <taxon>Clostridia</taxon>
        <taxon>Peptostreptococcales</taxon>
        <taxon>Peptostreptococcaceae</taxon>
        <taxon>Intestinibacter</taxon>
    </lineage>
</organism>
<evidence type="ECO:0000259" key="2">
    <source>
        <dbReference type="Pfam" id="PF01558"/>
    </source>
</evidence>
<dbReference type="PANTHER" id="PTHR43366">
    <property type="entry name" value="PYRUVATE SYNTHASE SUBUNIT PORC"/>
    <property type="match status" value="1"/>
</dbReference>
<evidence type="ECO:0000256" key="1">
    <source>
        <dbReference type="ARBA" id="ARBA00023002"/>
    </source>
</evidence>
<dbReference type="InterPro" id="IPR019752">
    <property type="entry name" value="Pyrv/ketoisovalerate_OxRed_cat"/>
</dbReference>
<gene>
    <name evidence="3" type="ORF">LIP50_02585</name>
</gene>
<keyword evidence="4" id="KW-1185">Reference proteome</keyword>
<dbReference type="SUPFAM" id="SSF53323">
    <property type="entry name" value="Pyruvate-ferredoxin oxidoreductase, PFOR, domain III"/>
    <property type="match status" value="1"/>
</dbReference>
<comment type="caution">
    <text evidence="3">The sequence shown here is derived from an EMBL/GenBank/DDBJ whole genome shotgun (WGS) entry which is preliminary data.</text>
</comment>
<evidence type="ECO:0000313" key="3">
    <source>
        <dbReference type="EMBL" id="MCB5445085.1"/>
    </source>
</evidence>